<dbReference type="PROSITE" id="PS51885">
    <property type="entry name" value="NEPRILYSIN"/>
    <property type="match status" value="1"/>
</dbReference>
<gene>
    <name evidence="4" type="ORF">V5799_015669</name>
</gene>
<reference evidence="4 5" key="1">
    <citation type="journal article" date="2023" name="Arcadia Sci">
        <title>De novo assembly of a long-read Amblyomma americanum tick genome.</title>
        <authorList>
            <person name="Chou S."/>
            <person name="Poskanzer K.E."/>
            <person name="Rollins M."/>
            <person name="Thuy-Boun P.S."/>
        </authorList>
    </citation>
    <scope>NUCLEOTIDE SEQUENCE [LARGE SCALE GENOMIC DNA]</scope>
    <source>
        <strain evidence="4">F_SG_1</strain>
        <tissue evidence="4">Salivary glands</tissue>
    </source>
</reference>
<comment type="caution">
    <text evidence="4">The sequence shown here is derived from an EMBL/GenBank/DDBJ whole genome shotgun (WGS) entry which is preliminary data.</text>
</comment>
<evidence type="ECO:0000313" key="4">
    <source>
        <dbReference type="EMBL" id="KAK8782990.1"/>
    </source>
</evidence>
<evidence type="ECO:0000256" key="2">
    <source>
        <dbReference type="SAM" id="SignalP"/>
    </source>
</evidence>
<feature type="signal peptide" evidence="2">
    <location>
        <begin position="1"/>
        <end position="23"/>
    </location>
</feature>
<evidence type="ECO:0000259" key="3">
    <source>
        <dbReference type="Pfam" id="PF05649"/>
    </source>
</evidence>
<name>A0AAQ4F774_AMBAM</name>
<protein>
    <recommendedName>
        <fullName evidence="3">Peptidase M13 N-terminal domain-containing protein</fullName>
    </recommendedName>
</protein>
<dbReference type="EMBL" id="JARKHS020006022">
    <property type="protein sequence ID" value="KAK8782990.1"/>
    <property type="molecule type" value="Genomic_DNA"/>
</dbReference>
<dbReference type="PANTHER" id="PTHR11733:SF167">
    <property type="entry name" value="FI17812P1-RELATED"/>
    <property type="match status" value="1"/>
</dbReference>
<dbReference type="GO" id="GO:0005886">
    <property type="term" value="C:plasma membrane"/>
    <property type="evidence" value="ECO:0007669"/>
    <property type="project" value="TreeGrafter"/>
</dbReference>
<comment type="similarity">
    <text evidence="1">Belongs to the peptidase M13 family.</text>
</comment>
<dbReference type="Pfam" id="PF05649">
    <property type="entry name" value="Peptidase_M13_N"/>
    <property type="match status" value="1"/>
</dbReference>
<dbReference type="GO" id="GO:0016485">
    <property type="term" value="P:protein processing"/>
    <property type="evidence" value="ECO:0007669"/>
    <property type="project" value="TreeGrafter"/>
</dbReference>
<dbReference type="Proteomes" id="UP001321473">
    <property type="component" value="Unassembled WGS sequence"/>
</dbReference>
<keyword evidence="2" id="KW-0732">Signal</keyword>
<organism evidence="4 5">
    <name type="scientific">Amblyomma americanum</name>
    <name type="common">Lone star tick</name>
    <dbReference type="NCBI Taxonomy" id="6943"/>
    <lineage>
        <taxon>Eukaryota</taxon>
        <taxon>Metazoa</taxon>
        <taxon>Ecdysozoa</taxon>
        <taxon>Arthropoda</taxon>
        <taxon>Chelicerata</taxon>
        <taxon>Arachnida</taxon>
        <taxon>Acari</taxon>
        <taxon>Parasitiformes</taxon>
        <taxon>Ixodida</taxon>
        <taxon>Ixodoidea</taxon>
        <taxon>Ixodidae</taxon>
        <taxon>Amblyomminae</taxon>
        <taxon>Amblyomma</taxon>
    </lineage>
</organism>
<dbReference type="InterPro" id="IPR000718">
    <property type="entry name" value="Peptidase_M13"/>
</dbReference>
<dbReference type="SUPFAM" id="SSF55486">
    <property type="entry name" value="Metalloproteases ('zincins'), catalytic domain"/>
    <property type="match status" value="2"/>
</dbReference>
<evidence type="ECO:0000313" key="5">
    <source>
        <dbReference type="Proteomes" id="UP001321473"/>
    </source>
</evidence>
<dbReference type="InterPro" id="IPR008753">
    <property type="entry name" value="Peptidase_M13_N"/>
</dbReference>
<sequence length="192" mass="21473">MENIGHVKLLVLLALAATRSLQAAGEMQTEALLVKDYINDSEDPCSDFYAYTCGNWIEKNKRLDLYNYLGLLKALSLVEYASTSFPKPSPAPKLPRPKECVSLVFSAMKEVVSHLYAKHHVPLEAKREVEDIVTLIKAAFIEELQGADWMDNTTRATAKEKVGHMKFKITGLSINLLMTGSLNEYHLMTTVP</sequence>
<accession>A0AAQ4F774</accession>
<dbReference type="InterPro" id="IPR024079">
    <property type="entry name" value="MetalloPept_cat_dom_sf"/>
</dbReference>
<dbReference type="AlphaFoldDB" id="A0AAQ4F774"/>
<proteinExistence type="inferred from homology"/>
<feature type="domain" description="Peptidase M13 N-terminal" evidence="3">
    <location>
        <begin position="91"/>
        <end position="169"/>
    </location>
</feature>
<evidence type="ECO:0000256" key="1">
    <source>
        <dbReference type="ARBA" id="ARBA00007357"/>
    </source>
</evidence>
<dbReference type="GO" id="GO:0004222">
    <property type="term" value="F:metalloendopeptidase activity"/>
    <property type="evidence" value="ECO:0007669"/>
    <property type="project" value="InterPro"/>
</dbReference>
<keyword evidence="5" id="KW-1185">Reference proteome</keyword>
<feature type="chain" id="PRO_5042958820" description="Peptidase M13 N-terminal domain-containing protein" evidence="2">
    <location>
        <begin position="24"/>
        <end position="192"/>
    </location>
</feature>
<dbReference type="Gene3D" id="3.40.390.10">
    <property type="entry name" value="Collagenase (Catalytic Domain)"/>
    <property type="match status" value="2"/>
</dbReference>
<dbReference type="PANTHER" id="PTHR11733">
    <property type="entry name" value="ZINC METALLOPROTEASE FAMILY M13 NEPRILYSIN-RELATED"/>
    <property type="match status" value="1"/>
</dbReference>